<name>A0ABY5NUK0_9FLAO</name>
<protein>
    <recommendedName>
        <fullName evidence="3">Lipoprotein</fullName>
    </recommendedName>
</protein>
<proteinExistence type="predicted"/>
<evidence type="ECO:0008006" key="3">
    <source>
        <dbReference type="Google" id="ProtNLM"/>
    </source>
</evidence>
<gene>
    <name evidence="1" type="ORF">NPX36_03525</name>
</gene>
<evidence type="ECO:0000313" key="1">
    <source>
        <dbReference type="EMBL" id="UUV22127.1"/>
    </source>
</evidence>
<dbReference type="EMBL" id="CP102382">
    <property type="protein sequence ID" value="UUV22127.1"/>
    <property type="molecule type" value="Genomic_DNA"/>
</dbReference>
<dbReference type="Proteomes" id="UP001317001">
    <property type="component" value="Chromosome"/>
</dbReference>
<keyword evidence="2" id="KW-1185">Reference proteome</keyword>
<dbReference type="RefSeq" id="WP_257500044.1">
    <property type="nucleotide sequence ID" value="NZ_CP102382.1"/>
</dbReference>
<evidence type="ECO:0000313" key="2">
    <source>
        <dbReference type="Proteomes" id="UP001317001"/>
    </source>
</evidence>
<accession>A0ABY5NUK0</accession>
<sequence length="131" mass="15100">MKVRNSVFFGLMLLCISCSSESEKFLEERLAKENFDFSDLKPKNNWLQSNLSNSGVEYGIISLNNAQKVKFWFVSHHLISDKGGTIYEFPDGEKKFISGMHCCEVLFNDTESLRDLSTFKNYLEANNRLKP</sequence>
<reference evidence="1 2" key="1">
    <citation type="submission" date="2022-08" db="EMBL/GenBank/DDBJ databases">
        <title>Myroides zhujiangensis sp. nov., a novel bacterium isolated from sediment in the Pearl River Estuary.</title>
        <authorList>
            <person name="Cui L."/>
        </authorList>
    </citation>
    <scope>NUCLEOTIDE SEQUENCE [LARGE SCALE GENOMIC DNA]</scope>
    <source>
        <strain evidence="1 2">SCSIO 72103</strain>
    </source>
</reference>
<organism evidence="1 2">
    <name type="scientific">Paenimyroides aestuarii</name>
    <dbReference type="NCBI Taxonomy" id="2968490"/>
    <lineage>
        <taxon>Bacteria</taxon>
        <taxon>Pseudomonadati</taxon>
        <taxon>Bacteroidota</taxon>
        <taxon>Flavobacteriia</taxon>
        <taxon>Flavobacteriales</taxon>
        <taxon>Flavobacteriaceae</taxon>
        <taxon>Paenimyroides</taxon>
    </lineage>
</organism>